<keyword evidence="3" id="KW-1185">Reference proteome</keyword>
<evidence type="ECO:0000313" key="2">
    <source>
        <dbReference type="EMBL" id="GAA2459502.1"/>
    </source>
</evidence>
<dbReference type="EMBL" id="BAAARW010000050">
    <property type="protein sequence ID" value="GAA2459502.1"/>
    <property type="molecule type" value="Genomic_DNA"/>
</dbReference>
<accession>A0ABN3KGR6</accession>
<dbReference type="SUPFAM" id="SSF51556">
    <property type="entry name" value="Metallo-dependent hydrolases"/>
    <property type="match status" value="1"/>
</dbReference>
<dbReference type="RefSeq" id="WP_344598656.1">
    <property type="nucleotide sequence ID" value="NZ_BAAARW010000050.1"/>
</dbReference>
<dbReference type="InterPro" id="IPR032466">
    <property type="entry name" value="Metal_Hydrolase"/>
</dbReference>
<proteinExistence type="predicted"/>
<sequence length="394" mass="43019">MMGDMRQETADILQEMDILRLVDHHCHGVLPRDLGRSDFEGFLTEVAAPSPLGGTLFDSQIGFALRRWCAPVLDLEAHVSPDEYLARRAALGAAEVNRRFLAASGLDGLCVDTGYTPEPLLEPAELGELAGAQGHEIVRLEDLAEKVLADGVSASALPGEVRSRLAVRAEHAVGAKSIAAYRVGLELSGERPSAQEVKTAAERLYRQAERALAGGSGPPRIADETLHRFLIWSAVDCEMPIQFHIAYGDSDVDLHRADPARLAPLLRELEPTNTPVLLLHNYPYQRHAGYLAQVFKNVFVDLSLATHNVGHRAPAVLAELLELAPFGKVLFASDAYGLAEHYYLGALLFRRSLGRFLDEGVAEGAWTRSDAARVAHLIASENARRVYKLDDADQ</sequence>
<protein>
    <submittedName>
        <fullName evidence="2">Amidohydrolase family protein</fullName>
    </submittedName>
</protein>
<dbReference type="PANTHER" id="PTHR43383">
    <property type="entry name" value="NODULIN 6"/>
    <property type="match status" value="1"/>
</dbReference>
<dbReference type="PANTHER" id="PTHR43383:SF2">
    <property type="entry name" value="AMIDOHYDROLASE 2 FAMILY PROTEIN"/>
    <property type="match status" value="1"/>
</dbReference>
<evidence type="ECO:0000259" key="1">
    <source>
        <dbReference type="Pfam" id="PF04909"/>
    </source>
</evidence>
<gene>
    <name evidence="2" type="ORF">GCM10010191_94720</name>
</gene>
<name>A0ABN3KGR6_9ACTN</name>
<feature type="domain" description="Amidohydrolase-related" evidence="1">
    <location>
        <begin position="225"/>
        <end position="389"/>
    </location>
</feature>
<organism evidence="2 3">
    <name type="scientific">Actinomadura vinacea</name>
    <dbReference type="NCBI Taxonomy" id="115336"/>
    <lineage>
        <taxon>Bacteria</taxon>
        <taxon>Bacillati</taxon>
        <taxon>Actinomycetota</taxon>
        <taxon>Actinomycetes</taxon>
        <taxon>Streptosporangiales</taxon>
        <taxon>Thermomonosporaceae</taxon>
        <taxon>Actinomadura</taxon>
    </lineage>
</organism>
<dbReference type="InterPro" id="IPR006680">
    <property type="entry name" value="Amidohydro-rel"/>
</dbReference>
<dbReference type="Proteomes" id="UP001501231">
    <property type="component" value="Unassembled WGS sequence"/>
</dbReference>
<dbReference type="Pfam" id="PF04909">
    <property type="entry name" value="Amidohydro_2"/>
    <property type="match status" value="1"/>
</dbReference>
<dbReference type="Gene3D" id="3.20.20.140">
    <property type="entry name" value="Metal-dependent hydrolases"/>
    <property type="match status" value="1"/>
</dbReference>
<evidence type="ECO:0000313" key="3">
    <source>
        <dbReference type="Proteomes" id="UP001501231"/>
    </source>
</evidence>
<reference evidence="2 3" key="1">
    <citation type="journal article" date="2019" name="Int. J. Syst. Evol. Microbiol.">
        <title>The Global Catalogue of Microorganisms (GCM) 10K type strain sequencing project: providing services to taxonomists for standard genome sequencing and annotation.</title>
        <authorList>
            <consortium name="The Broad Institute Genomics Platform"/>
            <consortium name="The Broad Institute Genome Sequencing Center for Infectious Disease"/>
            <person name="Wu L."/>
            <person name="Ma J."/>
        </authorList>
    </citation>
    <scope>NUCLEOTIDE SEQUENCE [LARGE SCALE GENOMIC DNA]</scope>
    <source>
        <strain evidence="2 3">JCM 3325</strain>
    </source>
</reference>
<comment type="caution">
    <text evidence="2">The sequence shown here is derived from an EMBL/GenBank/DDBJ whole genome shotgun (WGS) entry which is preliminary data.</text>
</comment>